<feature type="transmembrane region" description="Helical" evidence="6">
    <location>
        <begin position="130"/>
        <end position="157"/>
    </location>
</feature>
<evidence type="ECO:0000259" key="7">
    <source>
        <dbReference type="Pfam" id="PF20684"/>
    </source>
</evidence>
<dbReference type="Pfam" id="PF20684">
    <property type="entry name" value="Fung_rhodopsin"/>
    <property type="match status" value="1"/>
</dbReference>
<dbReference type="OrthoDB" id="3529975at2759"/>
<dbReference type="InterPro" id="IPR052337">
    <property type="entry name" value="SAT4-like"/>
</dbReference>
<evidence type="ECO:0000256" key="5">
    <source>
        <dbReference type="ARBA" id="ARBA00038359"/>
    </source>
</evidence>
<comment type="subcellular location">
    <subcellularLocation>
        <location evidence="1">Membrane</location>
        <topology evidence="1">Multi-pass membrane protein</topology>
    </subcellularLocation>
</comment>
<feature type="non-terminal residue" evidence="8">
    <location>
        <position position="1"/>
    </location>
</feature>
<comment type="caution">
    <text evidence="8">The sequence shown here is derived from an EMBL/GenBank/DDBJ whole genome shotgun (WGS) entry which is preliminary data.</text>
</comment>
<evidence type="ECO:0000313" key="9">
    <source>
        <dbReference type="Proteomes" id="UP000799777"/>
    </source>
</evidence>
<dbReference type="AlphaFoldDB" id="A0A9P4LJ26"/>
<dbReference type="EMBL" id="ML978236">
    <property type="protein sequence ID" value="KAF2026805.1"/>
    <property type="molecule type" value="Genomic_DNA"/>
</dbReference>
<proteinExistence type="inferred from homology"/>
<evidence type="ECO:0000256" key="2">
    <source>
        <dbReference type="ARBA" id="ARBA00022692"/>
    </source>
</evidence>
<feature type="transmembrane region" description="Helical" evidence="6">
    <location>
        <begin position="99"/>
        <end position="118"/>
    </location>
</feature>
<feature type="transmembrane region" description="Helical" evidence="6">
    <location>
        <begin position="249"/>
        <end position="269"/>
    </location>
</feature>
<evidence type="ECO:0000256" key="6">
    <source>
        <dbReference type="SAM" id="Phobius"/>
    </source>
</evidence>
<reference evidence="8" key="1">
    <citation type="journal article" date="2020" name="Stud. Mycol.">
        <title>101 Dothideomycetes genomes: a test case for predicting lifestyles and emergence of pathogens.</title>
        <authorList>
            <person name="Haridas S."/>
            <person name="Albert R."/>
            <person name="Binder M."/>
            <person name="Bloem J."/>
            <person name="Labutti K."/>
            <person name="Salamov A."/>
            <person name="Andreopoulos B."/>
            <person name="Baker S."/>
            <person name="Barry K."/>
            <person name="Bills G."/>
            <person name="Bluhm B."/>
            <person name="Cannon C."/>
            <person name="Castanera R."/>
            <person name="Culley D."/>
            <person name="Daum C."/>
            <person name="Ezra D."/>
            <person name="Gonzalez J."/>
            <person name="Henrissat B."/>
            <person name="Kuo A."/>
            <person name="Liang C."/>
            <person name="Lipzen A."/>
            <person name="Lutzoni F."/>
            <person name="Magnuson J."/>
            <person name="Mondo S."/>
            <person name="Nolan M."/>
            <person name="Ohm R."/>
            <person name="Pangilinan J."/>
            <person name="Park H.-J."/>
            <person name="Ramirez L."/>
            <person name="Alfaro M."/>
            <person name="Sun H."/>
            <person name="Tritt A."/>
            <person name="Yoshinaga Y."/>
            <person name="Zwiers L.-H."/>
            <person name="Turgeon B."/>
            <person name="Goodwin S."/>
            <person name="Spatafora J."/>
            <person name="Crous P."/>
            <person name="Grigoriev I."/>
        </authorList>
    </citation>
    <scope>NUCLEOTIDE SEQUENCE</scope>
    <source>
        <strain evidence="8">CBS 110217</strain>
    </source>
</reference>
<keyword evidence="9" id="KW-1185">Reference proteome</keyword>
<dbReference type="Proteomes" id="UP000799777">
    <property type="component" value="Unassembled WGS sequence"/>
</dbReference>
<evidence type="ECO:0000256" key="3">
    <source>
        <dbReference type="ARBA" id="ARBA00022989"/>
    </source>
</evidence>
<feature type="non-terminal residue" evidence="8">
    <location>
        <position position="282"/>
    </location>
</feature>
<keyword evidence="2 6" id="KW-0812">Transmembrane</keyword>
<comment type="similarity">
    <text evidence="5">Belongs to the SAT4 family.</text>
</comment>
<evidence type="ECO:0000313" key="8">
    <source>
        <dbReference type="EMBL" id="KAF2026805.1"/>
    </source>
</evidence>
<feature type="transmembrane region" description="Helical" evidence="6">
    <location>
        <begin position="208"/>
        <end position="229"/>
    </location>
</feature>
<gene>
    <name evidence="8" type="ORF">EK21DRAFT_38597</name>
</gene>
<protein>
    <recommendedName>
        <fullName evidence="7">Rhodopsin domain-containing protein</fullName>
    </recommendedName>
</protein>
<sequence length="282" mass="30816">PSFLAEDKGPSILATASIMIILCTVFVGLRSYARYLTSTSFSVQDVIIPFALIAEMGLCVTGILMVKKADTGRHTAYVVTIDPTRITDHFKGILVLETVHPAAVAFPKLIVVLMYLHILTNKYERMAAKLLVALLCSTWLAYTVTAMFQCTPFAFNWDKTVAGGKCFNLQAYANSSSVPNIVTDLAILILPLRTVWGLKISFARRVGLLLIFLTGSVGIVASIIRTIVFARTLAEAGPLVDGTFNHVALVNWTILEPGIYLLSACALSFKPLFRMFAKALHL</sequence>
<feature type="transmembrane region" description="Helical" evidence="6">
    <location>
        <begin position="12"/>
        <end position="33"/>
    </location>
</feature>
<keyword evidence="4 6" id="KW-0472">Membrane</keyword>
<accession>A0A9P4LJ26</accession>
<dbReference type="GO" id="GO:0016020">
    <property type="term" value="C:membrane"/>
    <property type="evidence" value="ECO:0007669"/>
    <property type="project" value="UniProtKB-SubCell"/>
</dbReference>
<feature type="domain" description="Rhodopsin" evidence="7">
    <location>
        <begin position="29"/>
        <end position="274"/>
    </location>
</feature>
<dbReference type="InterPro" id="IPR049326">
    <property type="entry name" value="Rhodopsin_dom_fungi"/>
</dbReference>
<evidence type="ECO:0000256" key="4">
    <source>
        <dbReference type="ARBA" id="ARBA00023136"/>
    </source>
</evidence>
<keyword evidence="3 6" id="KW-1133">Transmembrane helix</keyword>
<dbReference type="PANTHER" id="PTHR33048">
    <property type="entry name" value="PTH11-LIKE INTEGRAL MEMBRANE PROTEIN (AFU_ORTHOLOGUE AFUA_5G11245)"/>
    <property type="match status" value="1"/>
</dbReference>
<evidence type="ECO:0000256" key="1">
    <source>
        <dbReference type="ARBA" id="ARBA00004141"/>
    </source>
</evidence>
<dbReference type="PANTHER" id="PTHR33048:SF47">
    <property type="entry name" value="INTEGRAL MEMBRANE PROTEIN-RELATED"/>
    <property type="match status" value="1"/>
</dbReference>
<organism evidence="8 9">
    <name type="scientific">Setomelanomma holmii</name>
    <dbReference type="NCBI Taxonomy" id="210430"/>
    <lineage>
        <taxon>Eukaryota</taxon>
        <taxon>Fungi</taxon>
        <taxon>Dikarya</taxon>
        <taxon>Ascomycota</taxon>
        <taxon>Pezizomycotina</taxon>
        <taxon>Dothideomycetes</taxon>
        <taxon>Pleosporomycetidae</taxon>
        <taxon>Pleosporales</taxon>
        <taxon>Pleosporineae</taxon>
        <taxon>Phaeosphaeriaceae</taxon>
        <taxon>Setomelanomma</taxon>
    </lineage>
</organism>
<feature type="transmembrane region" description="Helical" evidence="6">
    <location>
        <begin position="177"/>
        <end position="196"/>
    </location>
</feature>
<name>A0A9P4LJ26_9PLEO</name>
<feature type="transmembrane region" description="Helical" evidence="6">
    <location>
        <begin position="45"/>
        <end position="66"/>
    </location>
</feature>